<evidence type="ECO:0000313" key="3">
    <source>
        <dbReference type="Proteomes" id="UP000324748"/>
    </source>
</evidence>
<name>A0A5B0LSK9_PUCGR</name>
<sequence>MLLQERYLCANPTDWQRNETWKEAAQWIKSIKSVNDDLWSHVEGSVRAGTLLRHAQRMKS</sequence>
<dbReference type="Proteomes" id="UP000324748">
    <property type="component" value="Unassembled WGS sequence"/>
</dbReference>
<proteinExistence type="predicted"/>
<comment type="caution">
    <text evidence="1">The sequence shown here is derived from an EMBL/GenBank/DDBJ whole genome shotgun (WGS) entry which is preliminary data.</text>
</comment>
<organism evidence="1 3">
    <name type="scientific">Puccinia graminis f. sp. tritici</name>
    <dbReference type="NCBI Taxonomy" id="56615"/>
    <lineage>
        <taxon>Eukaryota</taxon>
        <taxon>Fungi</taxon>
        <taxon>Dikarya</taxon>
        <taxon>Basidiomycota</taxon>
        <taxon>Pucciniomycotina</taxon>
        <taxon>Pucciniomycetes</taxon>
        <taxon>Pucciniales</taxon>
        <taxon>Pucciniaceae</taxon>
        <taxon>Puccinia</taxon>
    </lineage>
</organism>
<evidence type="ECO:0000313" key="4">
    <source>
        <dbReference type="Proteomes" id="UP000325313"/>
    </source>
</evidence>
<evidence type="ECO:0000313" key="2">
    <source>
        <dbReference type="EMBL" id="KAA1137853.1"/>
    </source>
</evidence>
<dbReference type="AlphaFoldDB" id="A0A5B0LSK9"/>
<dbReference type="EMBL" id="VDEP01000005">
    <property type="protein sequence ID" value="KAA1137853.1"/>
    <property type="molecule type" value="Genomic_DNA"/>
</dbReference>
<keyword evidence="3" id="KW-1185">Reference proteome</keyword>
<dbReference type="Proteomes" id="UP000325313">
    <property type="component" value="Unassembled WGS sequence"/>
</dbReference>
<reference evidence="3 4" key="1">
    <citation type="submission" date="2019-05" db="EMBL/GenBank/DDBJ databases">
        <title>Emergence of the Ug99 lineage of the wheat stem rust pathogen through somatic hybridization.</title>
        <authorList>
            <person name="Li F."/>
            <person name="Upadhyaya N.M."/>
            <person name="Sperschneider J."/>
            <person name="Matny O."/>
            <person name="Nguyen-Phuc H."/>
            <person name="Mago R."/>
            <person name="Raley C."/>
            <person name="Miller M.E."/>
            <person name="Silverstein K.A.T."/>
            <person name="Henningsen E."/>
            <person name="Hirsch C.D."/>
            <person name="Visser B."/>
            <person name="Pretorius Z.A."/>
            <person name="Steffenson B.J."/>
            <person name="Schwessinger B."/>
            <person name="Dodds P.N."/>
            <person name="Figueroa M."/>
        </authorList>
    </citation>
    <scope>NUCLEOTIDE SEQUENCE [LARGE SCALE GENOMIC DNA]</scope>
    <source>
        <strain evidence="1">21-0</strain>
        <strain evidence="2 4">Ug99</strain>
    </source>
</reference>
<dbReference type="EMBL" id="VSWC01000184">
    <property type="protein sequence ID" value="KAA1067372.1"/>
    <property type="molecule type" value="Genomic_DNA"/>
</dbReference>
<protein>
    <submittedName>
        <fullName evidence="1">Uncharacterized protein</fullName>
    </submittedName>
</protein>
<evidence type="ECO:0000313" key="1">
    <source>
        <dbReference type="EMBL" id="KAA1067372.1"/>
    </source>
</evidence>
<gene>
    <name evidence="1" type="ORF">PGT21_002705</name>
    <name evidence="2" type="ORF">PGTUg99_025846</name>
</gene>
<accession>A0A5B0LSK9</accession>